<reference evidence="1 2" key="1">
    <citation type="submission" date="2015-04" db="EMBL/GenBank/DDBJ databases">
        <title>Lasius niger genome sequencing.</title>
        <authorList>
            <person name="Konorov E.A."/>
            <person name="Nikitin M.A."/>
            <person name="Kirill M.V."/>
            <person name="Chang P."/>
        </authorList>
    </citation>
    <scope>NUCLEOTIDE SEQUENCE [LARGE SCALE GENOMIC DNA]</scope>
    <source>
        <tissue evidence="1">Whole</tissue>
    </source>
</reference>
<evidence type="ECO:0000313" key="2">
    <source>
        <dbReference type="Proteomes" id="UP000036403"/>
    </source>
</evidence>
<sequence length="177" mass="20453">MYDFHYTHMKPKYGSNVRLLFTDTDSLCYEVVTEDIYADMGQDQHLYDFSDYQTTHPLFSNTNKKILGKFKDELSGSIAEEFVGLKPKMYSLKSGSIEKKTAKGVSKLIVKRQIRHDDYIKCLFQPHRELKHGQRIASHCHKLQTLAYGKATLCPIDTKRYLLDDGITSLAYGHHEI</sequence>
<organism evidence="1 2">
    <name type="scientific">Lasius niger</name>
    <name type="common">Black garden ant</name>
    <dbReference type="NCBI Taxonomy" id="67767"/>
    <lineage>
        <taxon>Eukaryota</taxon>
        <taxon>Metazoa</taxon>
        <taxon>Ecdysozoa</taxon>
        <taxon>Arthropoda</taxon>
        <taxon>Hexapoda</taxon>
        <taxon>Insecta</taxon>
        <taxon>Pterygota</taxon>
        <taxon>Neoptera</taxon>
        <taxon>Endopterygota</taxon>
        <taxon>Hymenoptera</taxon>
        <taxon>Apocrita</taxon>
        <taxon>Aculeata</taxon>
        <taxon>Formicoidea</taxon>
        <taxon>Formicidae</taxon>
        <taxon>Formicinae</taxon>
        <taxon>Lasius</taxon>
        <taxon>Lasius</taxon>
    </lineage>
</organism>
<dbReference type="GO" id="GO:0071897">
    <property type="term" value="P:DNA biosynthetic process"/>
    <property type="evidence" value="ECO:0007669"/>
    <property type="project" value="UniProtKB-ARBA"/>
</dbReference>
<name>A0A0J7JUE1_LASNI</name>
<dbReference type="EMBL" id="LBMM01030660">
    <property type="protein sequence ID" value="KMQ81883.1"/>
    <property type="molecule type" value="Genomic_DNA"/>
</dbReference>
<proteinExistence type="predicted"/>
<keyword evidence="2" id="KW-1185">Reference proteome</keyword>
<gene>
    <name evidence="1" type="ORF">RF55_24886</name>
</gene>
<dbReference type="OrthoDB" id="414982at2759"/>
<evidence type="ECO:0000313" key="1">
    <source>
        <dbReference type="EMBL" id="KMQ81883.1"/>
    </source>
</evidence>
<dbReference type="PANTHER" id="PTHR31511">
    <property type="entry name" value="PROTEIN CBG23764"/>
    <property type="match status" value="1"/>
</dbReference>
<dbReference type="PANTHER" id="PTHR31511:SF12">
    <property type="entry name" value="RHO TERMINATION FACTOR N-TERMINAL DOMAIN-CONTAINING PROTEIN"/>
    <property type="match status" value="1"/>
</dbReference>
<dbReference type="Gene3D" id="3.90.1600.10">
    <property type="entry name" value="Palm domain of DNA polymerase"/>
    <property type="match status" value="1"/>
</dbReference>
<dbReference type="InterPro" id="IPR023211">
    <property type="entry name" value="DNA_pol_palm_dom_sf"/>
</dbReference>
<accession>A0A0J7JUE1</accession>
<comment type="caution">
    <text evidence="1">The sequence shown here is derived from an EMBL/GenBank/DDBJ whole genome shotgun (WGS) entry which is preliminary data.</text>
</comment>
<evidence type="ECO:0008006" key="3">
    <source>
        <dbReference type="Google" id="ProtNLM"/>
    </source>
</evidence>
<protein>
    <recommendedName>
        <fullName evidence="3">DNA-directed DNA polymerase</fullName>
    </recommendedName>
</protein>
<dbReference type="PaxDb" id="67767-A0A0J7JUE1"/>
<dbReference type="STRING" id="67767.A0A0J7JUE1"/>
<dbReference type="Proteomes" id="UP000036403">
    <property type="component" value="Unassembled WGS sequence"/>
</dbReference>
<dbReference type="InterPro" id="IPR043502">
    <property type="entry name" value="DNA/RNA_pol_sf"/>
</dbReference>
<dbReference type="AlphaFoldDB" id="A0A0J7JUE1"/>
<dbReference type="SUPFAM" id="SSF56672">
    <property type="entry name" value="DNA/RNA polymerases"/>
    <property type="match status" value="1"/>
</dbReference>